<protein>
    <recommendedName>
        <fullName evidence="7">Nucleolar complex protein 2</fullName>
    </recommendedName>
</protein>
<dbReference type="AlphaFoldDB" id="G0U408"/>
<name>G0U408_TRYVY</name>
<gene>
    <name evidence="6" type="ORF">TVY486_1012130</name>
</gene>
<evidence type="ECO:0000256" key="5">
    <source>
        <dbReference type="SAM" id="Phobius"/>
    </source>
</evidence>
<keyword evidence="5" id="KW-1133">Transmembrane helix</keyword>
<feature type="region of interest" description="Disordered" evidence="4">
    <location>
        <begin position="611"/>
        <end position="650"/>
    </location>
</feature>
<evidence type="ECO:0000256" key="3">
    <source>
        <dbReference type="ARBA" id="ARBA00023242"/>
    </source>
</evidence>
<comment type="similarity">
    <text evidence="2">Belongs to the NOC2 family.</text>
</comment>
<accession>G0U408</accession>
<keyword evidence="5" id="KW-0812">Transmembrane</keyword>
<dbReference type="GO" id="GO:0042273">
    <property type="term" value="P:ribosomal large subunit biogenesis"/>
    <property type="evidence" value="ECO:0007669"/>
    <property type="project" value="TreeGrafter"/>
</dbReference>
<feature type="compositionally biased region" description="Acidic residues" evidence="4">
    <location>
        <begin position="98"/>
        <end position="109"/>
    </location>
</feature>
<organism evidence="6">
    <name type="scientific">Trypanosoma vivax (strain Y486)</name>
    <dbReference type="NCBI Taxonomy" id="1055687"/>
    <lineage>
        <taxon>Eukaryota</taxon>
        <taxon>Discoba</taxon>
        <taxon>Euglenozoa</taxon>
        <taxon>Kinetoplastea</taxon>
        <taxon>Metakinetoplastina</taxon>
        <taxon>Trypanosomatida</taxon>
        <taxon>Trypanosomatidae</taxon>
        <taxon>Trypanosoma</taxon>
        <taxon>Duttonella</taxon>
    </lineage>
</organism>
<dbReference type="GO" id="GO:0030691">
    <property type="term" value="C:Noc2p-Noc3p complex"/>
    <property type="evidence" value="ECO:0007669"/>
    <property type="project" value="TreeGrafter"/>
</dbReference>
<feature type="region of interest" description="Disordered" evidence="4">
    <location>
        <begin position="24"/>
        <end position="68"/>
    </location>
</feature>
<dbReference type="InterPro" id="IPR005343">
    <property type="entry name" value="Noc2"/>
</dbReference>
<feature type="transmembrane region" description="Helical" evidence="5">
    <location>
        <begin position="225"/>
        <end position="250"/>
    </location>
</feature>
<keyword evidence="3" id="KW-0539">Nucleus</keyword>
<dbReference type="OMA" id="QMFFPIP"/>
<evidence type="ECO:0000313" key="6">
    <source>
        <dbReference type="EMBL" id="CCC52170.1"/>
    </source>
</evidence>
<evidence type="ECO:0000256" key="1">
    <source>
        <dbReference type="ARBA" id="ARBA00004123"/>
    </source>
</evidence>
<dbReference type="EMBL" id="HE573026">
    <property type="protein sequence ID" value="CCC52170.1"/>
    <property type="molecule type" value="Genomic_DNA"/>
</dbReference>
<dbReference type="GO" id="GO:0005654">
    <property type="term" value="C:nucleoplasm"/>
    <property type="evidence" value="ECO:0007669"/>
    <property type="project" value="TreeGrafter"/>
</dbReference>
<evidence type="ECO:0000256" key="4">
    <source>
        <dbReference type="SAM" id="MobiDB-lite"/>
    </source>
</evidence>
<dbReference type="PANTHER" id="PTHR12687:SF4">
    <property type="entry name" value="NUCLEOLAR COMPLEX PROTEIN 2 HOMOLOG"/>
    <property type="match status" value="1"/>
</dbReference>
<comment type="subcellular location">
    <subcellularLocation>
        <location evidence="1">Nucleus</location>
    </subcellularLocation>
</comment>
<dbReference type="GO" id="GO:0030690">
    <property type="term" value="C:Noc1p-Noc2p complex"/>
    <property type="evidence" value="ECO:0007669"/>
    <property type="project" value="TreeGrafter"/>
</dbReference>
<feature type="region of interest" description="Disordered" evidence="4">
    <location>
        <begin position="98"/>
        <end position="123"/>
    </location>
</feature>
<keyword evidence="5" id="KW-0472">Membrane</keyword>
<reference evidence="6" key="1">
    <citation type="journal article" date="2012" name="Proc. Natl. Acad. Sci. U.S.A.">
        <title>Antigenic diversity is generated by distinct evolutionary mechanisms in African trypanosome species.</title>
        <authorList>
            <person name="Jackson A.P."/>
            <person name="Berry A."/>
            <person name="Aslett M."/>
            <person name="Allison H.C."/>
            <person name="Burton P."/>
            <person name="Vavrova-Anderson J."/>
            <person name="Brown R."/>
            <person name="Browne H."/>
            <person name="Corton N."/>
            <person name="Hauser H."/>
            <person name="Gamble J."/>
            <person name="Gilderthorp R."/>
            <person name="Marcello L."/>
            <person name="McQuillan J."/>
            <person name="Otto T.D."/>
            <person name="Quail M.A."/>
            <person name="Sanders M.J."/>
            <person name="van Tonder A."/>
            <person name="Ginger M.L."/>
            <person name="Field M.C."/>
            <person name="Barry J.D."/>
            <person name="Hertz-Fowler C."/>
            <person name="Berriman M."/>
        </authorList>
    </citation>
    <scope>NUCLEOTIDE SEQUENCE</scope>
    <source>
        <strain evidence="6">Y486</strain>
    </source>
</reference>
<dbReference type="PANTHER" id="PTHR12687">
    <property type="entry name" value="NUCLEOLAR COMPLEX 2 AND RAD4-RELATED"/>
    <property type="match status" value="1"/>
</dbReference>
<dbReference type="VEuPathDB" id="TriTrypDB:TvY486_1012130"/>
<proteinExistence type="inferred from homology"/>
<feature type="compositionally biased region" description="Basic and acidic residues" evidence="4">
    <location>
        <begin position="611"/>
        <end position="625"/>
    </location>
</feature>
<feature type="compositionally biased region" description="Basic and acidic residues" evidence="4">
    <location>
        <begin position="44"/>
        <end position="66"/>
    </location>
</feature>
<evidence type="ECO:0000256" key="2">
    <source>
        <dbReference type="ARBA" id="ARBA00005907"/>
    </source>
</evidence>
<feature type="compositionally biased region" description="Basic and acidic residues" evidence="4">
    <location>
        <begin position="114"/>
        <end position="123"/>
    </location>
</feature>
<dbReference type="Pfam" id="PF03715">
    <property type="entry name" value="Noc2"/>
    <property type="match status" value="1"/>
</dbReference>
<sequence length="650" mass="73457">MVKEKKSFKKYAKKHLATVIENRRKGAKAKKEKMERVEKKKLREAKETEREEREHHEQLERLKETDPGFYSYLEEEDPTLLEFGNQDLDFIDEDVGSDAETEVDEEAMDSDAGGVDRTEREGSVDSCKSDVLTEVSRITAEELDRLIARKNVEACIDMLVSSVRELGYPVKEAPKARSTRKFEDPSLVKECIIRVAQFIASNLSTVITGKGAFKSHKTRYLMKRFLYALVATIAEGTIDSVLTVGVLHALTPFVPVLHYIRGMTKSVLKTALALCATVEESVRIAAYVIVRAIATRATGTRTMYQSTAFKGIFLILIRTAHHYNIHTAPLVAFLTNCVVDLYGTDMEAAYQHTFVYLRQLAIYLRAALQQQTPSNVRTVVNWQYLNALRTWGAVVSKYPEALQLGPLIHPIVQLGTGLMDLFSSPRMFPMHLQIIEILNHISIRADGLFIPVAPYLLRILTSPSVSLERNAKAGGEPGEAVDLRFTIRVKKSHARSFSYHRAVWLEALYLLTEHLATHSHTVGFPEAFWVVESTLKRIRAEVKVPKINTQLGTLLRHMRSTSQRIVARREQTNTGPCDLTAVKQLEDELQKDPSPLAVYYQSLRQHRIEEFSARQRDASGKERATLDAAIDTKQTRRKRSRGSGFVSEAS</sequence>
<evidence type="ECO:0008006" key="7">
    <source>
        <dbReference type="Google" id="ProtNLM"/>
    </source>
</evidence>
<dbReference type="GO" id="GO:0005730">
    <property type="term" value="C:nucleolus"/>
    <property type="evidence" value="ECO:0007669"/>
    <property type="project" value="TreeGrafter"/>
</dbReference>